<evidence type="ECO:0000313" key="2">
    <source>
        <dbReference type="Proteomes" id="UP000252118"/>
    </source>
</evidence>
<protein>
    <submittedName>
        <fullName evidence="1">Uncharacterized protein</fullName>
    </submittedName>
</protein>
<dbReference type="RefSeq" id="WP_258549737.1">
    <property type="nucleotide sequence ID" value="NZ_QNRJ01000024.1"/>
</dbReference>
<dbReference type="Proteomes" id="UP000252118">
    <property type="component" value="Unassembled WGS sequence"/>
</dbReference>
<proteinExistence type="predicted"/>
<comment type="caution">
    <text evidence="1">The sequence shown here is derived from an EMBL/GenBank/DDBJ whole genome shotgun (WGS) entry which is preliminary data.</text>
</comment>
<organism evidence="1 2">
    <name type="scientific">Rossellomorea aquimaris</name>
    <dbReference type="NCBI Taxonomy" id="189382"/>
    <lineage>
        <taxon>Bacteria</taxon>
        <taxon>Bacillati</taxon>
        <taxon>Bacillota</taxon>
        <taxon>Bacilli</taxon>
        <taxon>Bacillales</taxon>
        <taxon>Bacillaceae</taxon>
        <taxon>Rossellomorea</taxon>
    </lineage>
</organism>
<dbReference type="EMBL" id="QNRJ01000024">
    <property type="protein sequence ID" value="RBP00815.1"/>
    <property type="molecule type" value="Genomic_DNA"/>
</dbReference>
<dbReference type="AlphaFoldDB" id="A0A366EHA4"/>
<accession>A0A366EHA4</accession>
<evidence type="ECO:0000313" key="1">
    <source>
        <dbReference type="EMBL" id="RBP00815.1"/>
    </source>
</evidence>
<gene>
    <name evidence="1" type="ORF">DET59_12417</name>
</gene>
<name>A0A366EHA4_9BACI</name>
<reference evidence="1 2" key="1">
    <citation type="submission" date="2018-06" db="EMBL/GenBank/DDBJ databases">
        <title>Freshwater and sediment microbial communities from various areas in North America, analyzing microbe dynamics in response to fracking.</title>
        <authorList>
            <person name="Lamendella R."/>
        </authorList>
    </citation>
    <scope>NUCLEOTIDE SEQUENCE [LARGE SCALE GENOMIC DNA]</scope>
    <source>
        <strain evidence="1 2">97B</strain>
    </source>
</reference>
<sequence length="60" mass="7396">MLKRYQLKSDFRGFQKGSLFYLIAESEYIGIKEYVLRTRDLSRRMMISEKEMDKYFILMK</sequence>